<feature type="region of interest" description="Disordered" evidence="1">
    <location>
        <begin position="1"/>
        <end position="76"/>
    </location>
</feature>
<dbReference type="Proteomes" id="UP001174934">
    <property type="component" value="Unassembled WGS sequence"/>
</dbReference>
<evidence type="ECO:0000313" key="3">
    <source>
        <dbReference type="Proteomes" id="UP001174934"/>
    </source>
</evidence>
<reference evidence="2" key="1">
    <citation type="submission" date="2023-06" db="EMBL/GenBank/DDBJ databases">
        <title>Genome-scale phylogeny and comparative genomics of the fungal order Sordariales.</title>
        <authorList>
            <consortium name="Lawrence Berkeley National Laboratory"/>
            <person name="Hensen N."/>
            <person name="Bonometti L."/>
            <person name="Westerberg I."/>
            <person name="Brannstrom I.O."/>
            <person name="Guillou S."/>
            <person name="Cros-Aarteil S."/>
            <person name="Calhoun S."/>
            <person name="Haridas S."/>
            <person name="Kuo A."/>
            <person name="Mondo S."/>
            <person name="Pangilinan J."/>
            <person name="Riley R."/>
            <person name="LaButti K."/>
            <person name="Andreopoulos B."/>
            <person name="Lipzen A."/>
            <person name="Chen C."/>
            <person name="Yanf M."/>
            <person name="Daum C."/>
            <person name="Ng V."/>
            <person name="Clum A."/>
            <person name="Steindorff A."/>
            <person name="Ohm R."/>
            <person name="Martin F."/>
            <person name="Silar P."/>
            <person name="Natvig D."/>
            <person name="Lalanne C."/>
            <person name="Gautier V."/>
            <person name="Ament-velasquez S.L."/>
            <person name="Kruys A."/>
            <person name="Hutchinson M.I."/>
            <person name="Powell A.J."/>
            <person name="Barry K."/>
            <person name="Miller A.N."/>
            <person name="Grigoriev I.V."/>
            <person name="Debuchy R."/>
            <person name="Gladieux P."/>
            <person name="Thoren M.H."/>
            <person name="Johannesson H."/>
        </authorList>
    </citation>
    <scope>NUCLEOTIDE SEQUENCE</scope>
    <source>
        <strain evidence="2">SMH3391-2</strain>
    </source>
</reference>
<organism evidence="2 3">
    <name type="scientific">Bombardia bombarda</name>
    <dbReference type="NCBI Taxonomy" id="252184"/>
    <lineage>
        <taxon>Eukaryota</taxon>
        <taxon>Fungi</taxon>
        <taxon>Dikarya</taxon>
        <taxon>Ascomycota</taxon>
        <taxon>Pezizomycotina</taxon>
        <taxon>Sordariomycetes</taxon>
        <taxon>Sordariomycetidae</taxon>
        <taxon>Sordariales</taxon>
        <taxon>Lasiosphaeriaceae</taxon>
        <taxon>Bombardia</taxon>
    </lineage>
</organism>
<comment type="caution">
    <text evidence="2">The sequence shown here is derived from an EMBL/GenBank/DDBJ whole genome shotgun (WGS) entry which is preliminary data.</text>
</comment>
<dbReference type="EMBL" id="JAULSR010000003">
    <property type="protein sequence ID" value="KAK0624793.1"/>
    <property type="molecule type" value="Genomic_DNA"/>
</dbReference>
<feature type="compositionally biased region" description="Polar residues" evidence="1">
    <location>
        <begin position="44"/>
        <end position="54"/>
    </location>
</feature>
<proteinExistence type="predicted"/>
<feature type="compositionally biased region" description="Basic and acidic residues" evidence="1">
    <location>
        <begin position="32"/>
        <end position="41"/>
    </location>
</feature>
<protein>
    <submittedName>
        <fullName evidence="2">Uncharacterized protein</fullName>
    </submittedName>
</protein>
<gene>
    <name evidence="2" type="ORF">B0T17DRAFT_599440</name>
</gene>
<sequence length="76" mass="7611">MSSTSGDSSSTAETGKSEYNGSYYTGANGSTPKERFEDGGKSSEPWSPLNTRTTTGGGGSADRSNGNGGTSGSKDC</sequence>
<dbReference type="AlphaFoldDB" id="A0AA39X018"/>
<keyword evidence="3" id="KW-1185">Reference proteome</keyword>
<accession>A0AA39X018</accession>
<feature type="compositionally biased region" description="Low complexity" evidence="1">
    <location>
        <begin position="1"/>
        <end position="11"/>
    </location>
</feature>
<feature type="compositionally biased region" description="Gly residues" evidence="1">
    <location>
        <begin position="55"/>
        <end position="76"/>
    </location>
</feature>
<name>A0AA39X018_9PEZI</name>
<evidence type="ECO:0000256" key="1">
    <source>
        <dbReference type="SAM" id="MobiDB-lite"/>
    </source>
</evidence>
<feature type="compositionally biased region" description="Polar residues" evidence="1">
    <location>
        <begin position="12"/>
        <end position="31"/>
    </location>
</feature>
<evidence type="ECO:0000313" key="2">
    <source>
        <dbReference type="EMBL" id="KAK0624793.1"/>
    </source>
</evidence>